<feature type="region of interest" description="Disordered" evidence="1">
    <location>
        <begin position="1"/>
        <end position="21"/>
    </location>
</feature>
<feature type="compositionally biased region" description="Low complexity" evidence="1">
    <location>
        <begin position="1"/>
        <end position="16"/>
    </location>
</feature>
<reference evidence="2 3" key="1">
    <citation type="submission" date="2022-11" db="EMBL/GenBank/DDBJ databases">
        <title>Minimal conservation of predation-associated metabolite biosynthetic gene clusters underscores biosynthetic potential of Myxococcota including descriptions for ten novel species: Archangium lansinium sp. nov., Myxococcus landrumus sp. nov., Nannocystis bai.</title>
        <authorList>
            <person name="Ahearne A."/>
            <person name="Stevens C."/>
            <person name="Dowd S."/>
        </authorList>
    </citation>
    <scope>NUCLEOTIDE SEQUENCE [LARGE SCALE GENOMIC DNA]</scope>
    <source>
        <strain evidence="2 3">BB15-2</strain>
    </source>
</reference>
<name>A0ABT5DVZ8_9BACT</name>
<gene>
    <name evidence="2" type="ORF">POL25_12870</name>
</gene>
<evidence type="ECO:0008006" key="4">
    <source>
        <dbReference type="Google" id="ProtNLM"/>
    </source>
</evidence>
<evidence type="ECO:0000313" key="3">
    <source>
        <dbReference type="Proteomes" id="UP001221686"/>
    </source>
</evidence>
<keyword evidence="3" id="KW-1185">Reference proteome</keyword>
<dbReference type="RefSeq" id="WP_272086275.1">
    <property type="nucleotide sequence ID" value="NZ_JAQNDL010000001.1"/>
</dbReference>
<evidence type="ECO:0000256" key="1">
    <source>
        <dbReference type="SAM" id="MobiDB-lite"/>
    </source>
</evidence>
<protein>
    <recommendedName>
        <fullName evidence="4">TIR domain-containing protein</fullName>
    </recommendedName>
</protein>
<accession>A0ABT5DVZ8</accession>
<dbReference type="InterPro" id="IPR035897">
    <property type="entry name" value="Toll_tir_struct_dom_sf"/>
</dbReference>
<comment type="caution">
    <text evidence="2">The sequence shown here is derived from an EMBL/GenBank/DDBJ whole genome shotgun (WGS) entry which is preliminary data.</text>
</comment>
<dbReference type="EMBL" id="JAQNDL010000001">
    <property type="protein sequence ID" value="MDC0717791.1"/>
    <property type="molecule type" value="Genomic_DNA"/>
</dbReference>
<sequence length="189" mass="21025">MRSGPSVTATSPSSSPREQAQPVRHGVVVCYNHRERDLLGELQVHLKPLQKQWMLDLWDDVRVAGAAPELRRALATARVTVLLISPGFLASEFITEHRLPMLLAAQPHPRAAVQCLYMRPAMDAFVEFTFADPRTHQARSVRISSFYGLNDPMKPVAAFDRRGRAEILANAAEEIIRAAHRAPVTSLEA</sequence>
<dbReference type="SUPFAM" id="SSF52200">
    <property type="entry name" value="Toll/Interleukin receptor TIR domain"/>
    <property type="match status" value="1"/>
</dbReference>
<dbReference type="Proteomes" id="UP001221686">
    <property type="component" value="Unassembled WGS sequence"/>
</dbReference>
<proteinExistence type="predicted"/>
<evidence type="ECO:0000313" key="2">
    <source>
        <dbReference type="EMBL" id="MDC0717791.1"/>
    </source>
</evidence>
<organism evidence="2 3">
    <name type="scientific">Nannocystis bainbridge</name>
    <dbReference type="NCBI Taxonomy" id="2995303"/>
    <lineage>
        <taxon>Bacteria</taxon>
        <taxon>Pseudomonadati</taxon>
        <taxon>Myxococcota</taxon>
        <taxon>Polyangia</taxon>
        <taxon>Nannocystales</taxon>
        <taxon>Nannocystaceae</taxon>
        <taxon>Nannocystis</taxon>
    </lineage>
</organism>